<dbReference type="Gene3D" id="3.30.1180.10">
    <property type="match status" value="1"/>
</dbReference>
<dbReference type="Proteomes" id="UP000291591">
    <property type="component" value="Unassembled WGS sequence"/>
</dbReference>
<keyword evidence="3" id="KW-1185">Reference proteome</keyword>
<evidence type="ECO:0000313" key="3">
    <source>
        <dbReference type="Proteomes" id="UP000291591"/>
    </source>
</evidence>
<dbReference type="InterPro" id="IPR043168">
    <property type="entry name" value="DegV_C"/>
</dbReference>
<evidence type="ECO:0000256" key="1">
    <source>
        <dbReference type="ARBA" id="ARBA00023121"/>
    </source>
</evidence>
<dbReference type="InterPro" id="IPR003797">
    <property type="entry name" value="DegV"/>
</dbReference>
<dbReference type="Gene3D" id="3.40.50.10170">
    <property type="match status" value="1"/>
</dbReference>
<dbReference type="PROSITE" id="PS51482">
    <property type="entry name" value="DEGV"/>
    <property type="match status" value="1"/>
</dbReference>
<sequence length="303" mass="31087">MSGAVLPSTTSPDTDTPVAVVTDSTSDLPPGVAGNRGIHTVPLEVRVGDRIGRDGIDVGPAELVAALADRNLEVQTSRPSPAAFAHTYRELLDGGAREIVSVHLSRELSGTWDAAVLAAEEVDPARVRVVDSRAVAMGLGYAVLAACDAARAGLPGAAVEDAAAGVAARCRVLFSVENLERLRRGGRIGAAAALFGTALSVKPLLHLTEGRITALEKVRTTGRAVQRLVDLAVEAAGEGAQLAVHHLGAPERAEDLADRLRERLPGAARLLVSEVGAVIGAHAGPGMLGVVVVPREANDPGTA</sequence>
<dbReference type="GO" id="GO:0008289">
    <property type="term" value="F:lipid binding"/>
    <property type="evidence" value="ECO:0007669"/>
    <property type="project" value="UniProtKB-KW"/>
</dbReference>
<name>A0A4Q7V4W1_PSEST</name>
<gene>
    <name evidence="2" type="ORF">EV383_4585</name>
</gene>
<dbReference type="SUPFAM" id="SSF82549">
    <property type="entry name" value="DAK1/DegV-like"/>
    <property type="match status" value="1"/>
</dbReference>
<proteinExistence type="predicted"/>
<evidence type="ECO:0000313" key="2">
    <source>
        <dbReference type="EMBL" id="RZT87659.1"/>
    </source>
</evidence>
<dbReference type="PANTHER" id="PTHR33434">
    <property type="entry name" value="DEGV DOMAIN-CONTAINING PROTEIN DR_1986-RELATED"/>
    <property type="match status" value="1"/>
</dbReference>
<dbReference type="NCBIfam" id="TIGR00762">
    <property type="entry name" value="DegV"/>
    <property type="match status" value="1"/>
</dbReference>
<dbReference type="EMBL" id="SHKL01000001">
    <property type="protein sequence ID" value="RZT87659.1"/>
    <property type="molecule type" value="Genomic_DNA"/>
</dbReference>
<organism evidence="2 3">
    <name type="scientific">Pseudonocardia sediminis</name>
    <dbReference type="NCBI Taxonomy" id="1397368"/>
    <lineage>
        <taxon>Bacteria</taxon>
        <taxon>Bacillati</taxon>
        <taxon>Actinomycetota</taxon>
        <taxon>Actinomycetes</taxon>
        <taxon>Pseudonocardiales</taxon>
        <taxon>Pseudonocardiaceae</taxon>
        <taxon>Pseudonocardia</taxon>
    </lineage>
</organism>
<reference evidence="2 3" key="1">
    <citation type="submission" date="2019-02" db="EMBL/GenBank/DDBJ databases">
        <title>Sequencing the genomes of 1000 actinobacteria strains.</title>
        <authorList>
            <person name="Klenk H.-P."/>
        </authorList>
    </citation>
    <scope>NUCLEOTIDE SEQUENCE [LARGE SCALE GENOMIC DNA]</scope>
    <source>
        <strain evidence="2 3">DSM 45779</strain>
    </source>
</reference>
<keyword evidence="1" id="KW-0446">Lipid-binding</keyword>
<dbReference type="PANTHER" id="PTHR33434:SF2">
    <property type="entry name" value="FATTY ACID-BINDING PROTEIN TM_1468"/>
    <property type="match status" value="1"/>
</dbReference>
<protein>
    <submittedName>
        <fullName evidence="2">DegV family protein with EDD domain</fullName>
    </submittedName>
</protein>
<comment type="caution">
    <text evidence="2">The sequence shown here is derived from an EMBL/GenBank/DDBJ whole genome shotgun (WGS) entry which is preliminary data.</text>
</comment>
<dbReference type="Pfam" id="PF02645">
    <property type="entry name" value="DegV"/>
    <property type="match status" value="1"/>
</dbReference>
<dbReference type="OrthoDB" id="9760324at2"/>
<dbReference type="AlphaFoldDB" id="A0A4Q7V4W1"/>
<accession>A0A4Q7V4W1</accession>
<dbReference type="InterPro" id="IPR050270">
    <property type="entry name" value="DegV_domain_contain"/>
</dbReference>